<evidence type="ECO:0000313" key="2">
    <source>
        <dbReference type="EMBL" id="KAK9904985.1"/>
    </source>
</evidence>
<comment type="caution">
    <text evidence="2">The sequence shown here is derived from an EMBL/GenBank/DDBJ whole genome shotgun (WGS) entry which is preliminary data.</text>
</comment>
<keyword evidence="1" id="KW-0732">Signal</keyword>
<organism evidence="2 3">
    <name type="scientific">Coccomyxa subellipsoidea</name>
    <dbReference type="NCBI Taxonomy" id="248742"/>
    <lineage>
        <taxon>Eukaryota</taxon>
        <taxon>Viridiplantae</taxon>
        <taxon>Chlorophyta</taxon>
        <taxon>core chlorophytes</taxon>
        <taxon>Trebouxiophyceae</taxon>
        <taxon>Trebouxiophyceae incertae sedis</taxon>
        <taxon>Coccomyxaceae</taxon>
        <taxon>Coccomyxa</taxon>
    </lineage>
</organism>
<dbReference type="PROSITE" id="PS51257">
    <property type="entry name" value="PROKAR_LIPOPROTEIN"/>
    <property type="match status" value="1"/>
</dbReference>
<proteinExistence type="predicted"/>
<keyword evidence="3" id="KW-1185">Reference proteome</keyword>
<evidence type="ECO:0000256" key="1">
    <source>
        <dbReference type="SAM" id="SignalP"/>
    </source>
</evidence>
<protein>
    <recommendedName>
        <fullName evidence="4">TNFR-Cys domain-containing protein</fullName>
    </recommendedName>
</protein>
<dbReference type="EMBL" id="JALJOT010000012">
    <property type="protein sequence ID" value="KAK9904985.1"/>
    <property type="molecule type" value="Genomic_DNA"/>
</dbReference>
<reference evidence="2 3" key="1">
    <citation type="journal article" date="2024" name="Nat. Commun.">
        <title>Phylogenomics reveals the evolutionary origins of lichenization in chlorophyte algae.</title>
        <authorList>
            <person name="Puginier C."/>
            <person name="Libourel C."/>
            <person name="Otte J."/>
            <person name="Skaloud P."/>
            <person name="Haon M."/>
            <person name="Grisel S."/>
            <person name="Petersen M."/>
            <person name="Berrin J.G."/>
            <person name="Delaux P.M."/>
            <person name="Dal Grande F."/>
            <person name="Keller J."/>
        </authorList>
    </citation>
    <scope>NUCLEOTIDE SEQUENCE [LARGE SCALE GENOMIC DNA]</scope>
    <source>
        <strain evidence="2 3">SAG 216-7</strain>
    </source>
</reference>
<name>A0ABR2YGM6_9CHLO</name>
<evidence type="ECO:0008006" key="4">
    <source>
        <dbReference type="Google" id="ProtNLM"/>
    </source>
</evidence>
<dbReference type="Proteomes" id="UP001491310">
    <property type="component" value="Unassembled WGS sequence"/>
</dbReference>
<feature type="chain" id="PRO_5046892937" description="TNFR-Cys domain-containing protein" evidence="1">
    <location>
        <begin position="26"/>
        <end position="97"/>
    </location>
</feature>
<evidence type="ECO:0000313" key="3">
    <source>
        <dbReference type="Proteomes" id="UP001491310"/>
    </source>
</evidence>
<feature type="signal peptide" evidence="1">
    <location>
        <begin position="1"/>
        <end position="25"/>
    </location>
</feature>
<gene>
    <name evidence="2" type="ORF">WJX75_007120</name>
</gene>
<accession>A0ABR2YGM6</accession>
<sequence length="97" mass="10654">MNSKQTAAVLLCALFITSCLYTSSAIDCNNPSNCYLCSYCNRRSECPNGDGTQQGRDACSCAYQCNQGCNMCPGRGRRSLLDKNIPEWADLTPDMIH</sequence>